<evidence type="ECO:0000256" key="3">
    <source>
        <dbReference type="PROSITE-ProRule" id="PRU00182"/>
    </source>
</evidence>
<keyword evidence="5" id="KW-0808">Transferase</keyword>
<dbReference type="SUPFAM" id="SSF55174">
    <property type="entry name" value="Alpha-L RNA-binding motif"/>
    <property type="match status" value="1"/>
</dbReference>
<dbReference type="SMART" id="SM00363">
    <property type="entry name" value="S4"/>
    <property type="match status" value="1"/>
</dbReference>
<dbReference type="InterPro" id="IPR004538">
    <property type="entry name" value="Hemolysin_A/TlyA"/>
</dbReference>
<dbReference type="CDD" id="cd00165">
    <property type="entry name" value="S4"/>
    <property type="match status" value="1"/>
</dbReference>
<dbReference type="STRING" id="651182.TOL2_C19820"/>
<dbReference type="Gene3D" id="3.40.50.150">
    <property type="entry name" value="Vaccinia Virus protein VP39"/>
    <property type="match status" value="1"/>
</dbReference>
<evidence type="ECO:0000256" key="2">
    <source>
        <dbReference type="ARBA" id="ARBA00029460"/>
    </source>
</evidence>
<dbReference type="PATRIC" id="fig|651182.5.peg.2361"/>
<dbReference type="CDD" id="cd02440">
    <property type="entry name" value="AdoMet_MTases"/>
    <property type="match status" value="1"/>
</dbReference>
<dbReference type="InterPro" id="IPR047048">
    <property type="entry name" value="TlyA"/>
</dbReference>
<sequence length="257" mass="28463">MAKQSNKGTKNKTRLDLFVVEKEMVKSRQRAKALIMAGKVFVNGMPVDKPGSLIADDAKVIVKQDDNPFVSRGGLKLEKALKTIPVSVKNLTCLDIGASTGGFTDCLLQHGAGKVYAVDVGYGQFDWSLRQNKRVVVIERTNIRHMPFEVINEKVDVVVADTSFISLKVVIPSAEKFMKKDTMVLALIKPQFEAGRQNVGKGGVVKDPEVRKQVIKDLEVFFKEKGYQINQVVPSPISGPKGNKEYIISLTFQENLK</sequence>
<evidence type="ECO:0000313" key="6">
    <source>
        <dbReference type="Proteomes" id="UP000007347"/>
    </source>
</evidence>
<dbReference type="PANTHER" id="PTHR32319">
    <property type="entry name" value="BACTERIAL HEMOLYSIN-LIKE PROTEIN"/>
    <property type="match status" value="1"/>
</dbReference>
<dbReference type="OrthoDB" id="9784736at2"/>
<evidence type="ECO:0000259" key="4">
    <source>
        <dbReference type="SMART" id="SM00363"/>
    </source>
</evidence>
<dbReference type="InterPro" id="IPR029063">
    <property type="entry name" value="SAM-dependent_MTases_sf"/>
</dbReference>
<keyword evidence="5" id="KW-0489">Methyltransferase</keyword>
<dbReference type="AlphaFoldDB" id="K0NJT4"/>
<reference evidence="5 6" key="1">
    <citation type="journal article" date="2013" name="Environ. Microbiol.">
        <title>Complete genome, catabolic sub-proteomes and key-metabolites of Desulfobacula toluolica Tol2, a marine, aromatic compound-degrading, sulfate-reducing bacterium.</title>
        <authorList>
            <person name="Wohlbrand L."/>
            <person name="Jacob J.H."/>
            <person name="Kube M."/>
            <person name="Mussmann M."/>
            <person name="Jarling R."/>
            <person name="Beck A."/>
            <person name="Amann R."/>
            <person name="Wilkes H."/>
            <person name="Reinhardt R."/>
            <person name="Rabus R."/>
        </authorList>
    </citation>
    <scope>NUCLEOTIDE SEQUENCE [LARGE SCALE GENOMIC DNA]</scope>
    <source>
        <strain evidence="6">DSM 7467 / Tol2</strain>
    </source>
</reference>
<keyword evidence="1 3" id="KW-0694">RNA-binding</keyword>
<dbReference type="PANTHER" id="PTHR32319:SF0">
    <property type="entry name" value="BACTERIAL HEMOLYSIN-LIKE PROTEIN"/>
    <property type="match status" value="1"/>
</dbReference>
<accession>K0NJT4</accession>
<dbReference type="HOGENOM" id="CLU_058015_3_0_7"/>
<gene>
    <name evidence="5" type="ordered locus">TOL2_C19820</name>
</gene>
<proteinExistence type="inferred from homology"/>
<dbReference type="KEGG" id="dto:TOL2_C19820"/>
<dbReference type="PIRSF" id="PIRSF005578">
    <property type="entry name" value="TlyA"/>
    <property type="match status" value="1"/>
</dbReference>
<dbReference type="InterPro" id="IPR002942">
    <property type="entry name" value="S4_RNA-bd"/>
</dbReference>
<evidence type="ECO:0000256" key="1">
    <source>
        <dbReference type="ARBA" id="ARBA00022884"/>
    </source>
</evidence>
<dbReference type="EMBL" id="FO203503">
    <property type="protein sequence ID" value="CCK80143.1"/>
    <property type="molecule type" value="Genomic_DNA"/>
</dbReference>
<name>K0NJT4_DESTT</name>
<dbReference type="Pfam" id="PF01728">
    <property type="entry name" value="FtsJ"/>
    <property type="match status" value="1"/>
</dbReference>
<dbReference type="PROSITE" id="PS50889">
    <property type="entry name" value="S4"/>
    <property type="match status" value="1"/>
</dbReference>
<dbReference type="RefSeq" id="WP_014957476.1">
    <property type="nucleotide sequence ID" value="NC_018645.1"/>
</dbReference>
<organism evidence="5 6">
    <name type="scientific">Desulfobacula toluolica (strain DSM 7467 / Tol2)</name>
    <dbReference type="NCBI Taxonomy" id="651182"/>
    <lineage>
        <taxon>Bacteria</taxon>
        <taxon>Pseudomonadati</taxon>
        <taxon>Thermodesulfobacteriota</taxon>
        <taxon>Desulfobacteria</taxon>
        <taxon>Desulfobacterales</taxon>
        <taxon>Desulfobacteraceae</taxon>
        <taxon>Desulfobacula</taxon>
    </lineage>
</organism>
<feature type="domain" description="RNA-binding S4" evidence="4">
    <location>
        <begin position="13"/>
        <end position="75"/>
    </location>
</feature>
<dbReference type="Pfam" id="PF01479">
    <property type="entry name" value="S4"/>
    <property type="match status" value="1"/>
</dbReference>
<evidence type="ECO:0000313" key="5">
    <source>
        <dbReference type="EMBL" id="CCK80143.1"/>
    </source>
</evidence>
<dbReference type="InterPro" id="IPR002877">
    <property type="entry name" value="RNA_MeTrfase_FtsJ_dom"/>
</dbReference>
<dbReference type="GO" id="GO:0003723">
    <property type="term" value="F:RNA binding"/>
    <property type="evidence" value="ECO:0007669"/>
    <property type="project" value="UniProtKB-KW"/>
</dbReference>
<protein>
    <submittedName>
        <fullName evidence="5">Putative hemolysine A-like rRNA methylase</fullName>
    </submittedName>
</protein>
<dbReference type="Gene3D" id="3.10.290.10">
    <property type="entry name" value="RNA-binding S4 domain"/>
    <property type="match status" value="1"/>
</dbReference>
<keyword evidence="6" id="KW-1185">Reference proteome</keyword>
<dbReference type="GO" id="GO:0032259">
    <property type="term" value="P:methylation"/>
    <property type="evidence" value="ECO:0007669"/>
    <property type="project" value="UniProtKB-KW"/>
</dbReference>
<dbReference type="NCBIfam" id="TIGR00478">
    <property type="entry name" value="tly"/>
    <property type="match status" value="1"/>
</dbReference>
<dbReference type="Proteomes" id="UP000007347">
    <property type="component" value="Chromosome"/>
</dbReference>
<dbReference type="GO" id="GO:0008168">
    <property type="term" value="F:methyltransferase activity"/>
    <property type="evidence" value="ECO:0007669"/>
    <property type="project" value="UniProtKB-KW"/>
</dbReference>
<dbReference type="InterPro" id="IPR036986">
    <property type="entry name" value="S4_RNA-bd_sf"/>
</dbReference>
<dbReference type="SUPFAM" id="SSF53335">
    <property type="entry name" value="S-adenosyl-L-methionine-dependent methyltransferases"/>
    <property type="match status" value="1"/>
</dbReference>
<comment type="similarity">
    <text evidence="2">Belongs to the TlyA family.</text>
</comment>